<evidence type="ECO:0000256" key="7">
    <source>
        <dbReference type="PIRSR" id="PIRSR500134-1"/>
    </source>
</evidence>
<evidence type="ECO:0000256" key="10">
    <source>
        <dbReference type="PROSITE-ProRule" id="PRU00409"/>
    </source>
</evidence>
<feature type="binding site" evidence="8">
    <location>
        <begin position="250"/>
        <end position="254"/>
    </location>
    <ligand>
        <name>substrate</name>
    </ligand>
</feature>
<dbReference type="GO" id="GO:0046872">
    <property type="term" value="F:metal ion binding"/>
    <property type="evidence" value="ECO:0007669"/>
    <property type="project" value="InterPro"/>
</dbReference>
<dbReference type="InterPro" id="IPR028357">
    <property type="entry name" value="UDPglc_DH_bac"/>
</dbReference>
<evidence type="ECO:0000256" key="4">
    <source>
        <dbReference type="ARBA" id="ARBA00023002"/>
    </source>
</evidence>
<dbReference type="Pfam" id="PF14398">
    <property type="entry name" value="ATPgrasp_YheCD"/>
    <property type="match status" value="1"/>
</dbReference>
<feature type="binding site" evidence="9">
    <location>
        <position position="122"/>
    </location>
    <ligand>
        <name>NAD(+)</name>
        <dbReference type="ChEBI" id="CHEBI:57540"/>
    </ligand>
</feature>
<feature type="binding site" evidence="9">
    <location>
        <position position="36"/>
    </location>
    <ligand>
        <name>NAD(+)</name>
        <dbReference type="ChEBI" id="CHEBI:57540"/>
    </ligand>
</feature>
<feature type="binding site" evidence="9">
    <location>
        <position position="87"/>
    </location>
    <ligand>
        <name>NAD(+)</name>
        <dbReference type="ChEBI" id="CHEBI:57540"/>
    </ligand>
</feature>
<feature type="binding site" evidence="9">
    <location>
        <position position="156"/>
    </location>
    <ligand>
        <name>NAD(+)</name>
        <dbReference type="ChEBI" id="CHEBI:57540"/>
    </ligand>
</feature>
<dbReference type="Pfam" id="PF00984">
    <property type="entry name" value="UDPG_MGDP_dh"/>
    <property type="match status" value="1"/>
</dbReference>
<dbReference type="GO" id="GO:0005524">
    <property type="term" value="F:ATP binding"/>
    <property type="evidence" value="ECO:0007669"/>
    <property type="project" value="UniProtKB-UniRule"/>
</dbReference>
<sequence length="689" mass="77430">MRNVAIVGTGYVGLVTGVCLSEIGHNVICIDIDQEKVKKLKAGKLSIFEPNLEELMITNIERGRLSFTSDHAEGFKDSEVIYIAVGTPQKTDGSADLTHIEQVAVQIALHAKRDVIVVTKSTVPVGTNERIKEIIHEYLVSDIKIDIVSNPEFLREGSAIHDTFNGDRIVIGAECEHAATIIEEINKPFQIPVYKTDIRSAEMIKYASNAFLATKISFINEIATICEHVGANVEDVAIGMGQDSRIGTKFLKAGIGYGGSCFPKDTNALYQIAGHKDYSFHLLKTVIDVNNKQQTLLVDKAKKRFGFLKGKKIAVLGLAFKPNTDDIREAASIFIINRLIAEGAGVTAYDPIAVKKAERVLRPEVQFMSNIEKAIHGTDAVFIVTEWREIIDFPLKKYVELMNRPIIFDGRNCYSLNEMKKFPIEYYSIGRPIINGKTTNKGDTHMSVSVGKWTKYKLILENENLAPYLPETKLFSEGSLWKMMDLHSEIMIKPSFGHKGKGVIQVTSSDEEKFEIQAGLNKTTIYGKKPLFKYLRENHCSPKRQYIIQRWISLAKIDDSPIDIRVIVQRKRNSSEWIVTGKLAKIARDGFIITSAAKELVPVEEAIERSSLNSQLIQKLIFELDQVSLNTARQLEKYYTKSRLIGLDMGIDQEGKIWIIEANLTPNIAMFNKVEDKSDYETIKSYRKG</sequence>
<dbReference type="SUPFAM" id="SSF48179">
    <property type="entry name" value="6-phosphogluconate dehydrogenase C-terminal domain-like"/>
    <property type="match status" value="1"/>
</dbReference>
<evidence type="ECO:0000313" key="13">
    <source>
        <dbReference type="Proteomes" id="UP000681414"/>
    </source>
</evidence>
<dbReference type="NCBIfam" id="TIGR03026">
    <property type="entry name" value="NDP-sugDHase"/>
    <property type="match status" value="1"/>
</dbReference>
<dbReference type="GO" id="GO:0051287">
    <property type="term" value="F:NAD binding"/>
    <property type="evidence" value="ECO:0007669"/>
    <property type="project" value="InterPro"/>
</dbReference>
<dbReference type="InterPro" id="IPR001732">
    <property type="entry name" value="UDP-Glc/GDP-Man_DH_N"/>
</dbReference>
<dbReference type="InterPro" id="IPR036291">
    <property type="entry name" value="NAD(P)-bd_dom_sf"/>
</dbReference>
<evidence type="ECO:0000256" key="9">
    <source>
        <dbReference type="PIRSR" id="PIRSR500134-3"/>
    </source>
</evidence>
<feature type="binding site" evidence="9">
    <location>
        <position position="31"/>
    </location>
    <ligand>
        <name>NAD(+)</name>
        <dbReference type="ChEBI" id="CHEBI:57540"/>
    </ligand>
</feature>
<comment type="pathway">
    <text evidence="1">Nucleotide-sugar biosynthesis; UDP-alpha-D-glucuronate biosynthesis; UDP-alpha-D-glucuronate from UDP-alpha-D-glucose: step 1/1.</text>
</comment>
<keyword evidence="10" id="KW-0067">ATP-binding</keyword>
<feature type="binding site" evidence="8">
    <location>
        <position position="321"/>
    </location>
    <ligand>
        <name>substrate</name>
    </ligand>
</feature>
<dbReference type="PANTHER" id="PTHR43750:SF4">
    <property type="entry name" value="UDP-GLUCOSE 6-DEHYDROGENASE YWQF"/>
    <property type="match status" value="1"/>
</dbReference>
<evidence type="ECO:0000256" key="2">
    <source>
        <dbReference type="ARBA" id="ARBA00006601"/>
    </source>
</evidence>
<feature type="binding site" evidence="9">
    <location>
        <position position="328"/>
    </location>
    <ligand>
        <name>NAD(+)</name>
        <dbReference type="ChEBI" id="CHEBI:57540"/>
    </ligand>
</feature>
<dbReference type="EC" id="1.1.1.22" evidence="3"/>
<comment type="similarity">
    <text evidence="2">Belongs to the UDP-glucose/GDP-mannose dehydrogenase family.</text>
</comment>
<name>A0A942YFD9_9BACI</name>
<dbReference type="InterPro" id="IPR036220">
    <property type="entry name" value="UDP-Glc/GDP-Man_DH_C_sf"/>
</dbReference>
<dbReference type="InterPro" id="IPR014027">
    <property type="entry name" value="UDP-Glc/GDP-Man_DH_C"/>
</dbReference>
<feature type="binding site" evidence="9">
    <location>
        <position position="264"/>
    </location>
    <ligand>
        <name>NAD(+)</name>
        <dbReference type="ChEBI" id="CHEBI:57540"/>
    </ligand>
</feature>
<dbReference type="Gene3D" id="3.30.470.20">
    <property type="entry name" value="ATP-grasp fold, B domain"/>
    <property type="match status" value="1"/>
</dbReference>
<dbReference type="GO" id="GO:0000271">
    <property type="term" value="P:polysaccharide biosynthetic process"/>
    <property type="evidence" value="ECO:0007669"/>
    <property type="project" value="InterPro"/>
</dbReference>
<evidence type="ECO:0000256" key="1">
    <source>
        <dbReference type="ARBA" id="ARBA00004701"/>
    </source>
</evidence>
<dbReference type="SUPFAM" id="SSF51735">
    <property type="entry name" value="NAD(P)-binding Rossmann-fold domains"/>
    <property type="match status" value="1"/>
</dbReference>
<feature type="domain" description="ATP-grasp" evidence="11">
    <location>
        <begin position="458"/>
        <end position="688"/>
    </location>
</feature>
<keyword evidence="4" id="KW-0560">Oxidoreductase</keyword>
<dbReference type="PROSITE" id="PS50975">
    <property type="entry name" value="ATP_GRASP"/>
    <property type="match status" value="1"/>
</dbReference>
<dbReference type="SUPFAM" id="SSF52413">
    <property type="entry name" value="UDP-glucose/GDP-mannose dehydrogenase C-terminal domain"/>
    <property type="match status" value="1"/>
</dbReference>
<feature type="binding site" evidence="8">
    <location>
        <position position="205"/>
    </location>
    <ligand>
        <name>substrate</name>
    </ligand>
</feature>
<dbReference type="AlphaFoldDB" id="A0A942YFD9"/>
<dbReference type="InterPro" id="IPR011761">
    <property type="entry name" value="ATP-grasp"/>
</dbReference>
<evidence type="ECO:0000256" key="8">
    <source>
        <dbReference type="PIRSR" id="PIRSR500134-2"/>
    </source>
</evidence>
<protein>
    <recommendedName>
        <fullName evidence="3">UDP-glucose 6-dehydrogenase</fullName>
        <ecNumber evidence="3">1.1.1.22</ecNumber>
    </recommendedName>
</protein>
<dbReference type="GO" id="GO:0003979">
    <property type="term" value="F:UDP-glucose 6-dehydrogenase activity"/>
    <property type="evidence" value="ECO:0007669"/>
    <property type="project" value="UniProtKB-EC"/>
</dbReference>
<dbReference type="PANTHER" id="PTHR43750">
    <property type="entry name" value="UDP-GLUCOSE 6-DEHYDROGENASE TUAD"/>
    <property type="match status" value="1"/>
</dbReference>
<accession>A0A942YFD9</accession>
<dbReference type="InterPro" id="IPR014026">
    <property type="entry name" value="UDP-Glc/GDP-Man_DH_dimer"/>
</dbReference>
<proteinExistence type="inferred from homology"/>
<evidence type="ECO:0000256" key="6">
    <source>
        <dbReference type="ARBA" id="ARBA00047473"/>
    </source>
</evidence>
<dbReference type="Pfam" id="PF03721">
    <property type="entry name" value="UDPG_MGDP_dh_N"/>
    <property type="match status" value="1"/>
</dbReference>
<evidence type="ECO:0000256" key="5">
    <source>
        <dbReference type="ARBA" id="ARBA00023027"/>
    </source>
</evidence>
<dbReference type="Proteomes" id="UP000681414">
    <property type="component" value="Unassembled WGS sequence"/>
</dbReference>
<dbReference type="Gene3D" id="1.20.5.100">
    <property type="entry name" value="Cytochrome c1, transmembrane anchor, C-terminal"/>
    <property type="match status" value="1"/>
</dbReference>
<comment type="caution">
    <text evidence="12">The sequence shown here is derived from an EMBL/GenBank/DDBJ whole genome shotgun (WGS) entry which is preliminary data.</text>
</comment>
<dbReference type="PIRSF" id="PIRSF500134">
    <property type="entry name" value="UDPglc_DH_bac"/>
    <property type="match status" value="1"/>
</dbReference>
<evidence type="ECO:0000259" key="11">
    <source>
        <dbReference type="PROSITE" id="PS50975"/>
    </source>
</evidence>
<keyword evidence="5 9" id="KW-0520">NAD</keyword>
<keyword evidence="13" id="KW-1185">Reference proteome</keyword>
<gene>
    <name evidence="12" type="ORF">KHA97_07535</name>
</gene>
<comment type="catalytic activity">
    <reaction evidence="6">
        <text>UDP-alpha-D-glucose + 2 NAD(+) + H2O = UDP-alpha-D-glucuronate + 2 NADH + 3 H(+)</text>
        <dbReference type="Rhea" id="RHEA:23596"/>
        <dbReference type="ChEBI" id="CHEBI:15377"/>
        <dbReference type="ChEBI" id="CHEBI:15378"/>
        <dbReference type="ChEBI" id="CHEBI:57540"/>
        <dbReference type="ChEBI" id="CHEBI:57945"/>
        <dbReference type="ChEBI" id="CHEBI:58052"/>
        <dbReference type="ChEBI" id="CHEBI:58885"/>
        <dbReference type="EC" id="1.1.1.22"/>
    </reaction>
</comment>
<dbReference type="SMART" id="SM00984">
    <property type="entry name" value="UDPG_MGDP_dh_C"/>
    <property type="match status" value="1"/>
</dbReference>
<evidence type="ECO:0000313" key="12">
    <source>
        <dbReference type="EMBL" id="MBS4194928.1"/>
    </source>
</evidence>
<reference evidence="12 13" key="1">
    <citation type="submission" date="2021-05" db="EMBL/GenBank/DDBJ databases">
        <title>Novel Bacillus species.</title>
        <authorList>
            <person name="Liu G."/>
        </authorList>
    </citation>
    <scope>NUCLEOTIDE SEQUENCE [LARGE SCALE GENOMIC DNA]</scope>
    <source>
        <strain evidence="13">FJAT-49780</strain>
    </source>
</reference>
<dbReference type="Pfam" id="PF03720">
    <property type="entry name" value="UDPG_MGDP_dh_C"/>
    <property type="match status" value="1"/>
</dbReference>
<evidence type="ECO:0000256" key="3">
    <source>
        <dbReference type="ARBA" id="ARBA00012954"/>
    </source>
</evidence>
<dbReference type="InterPro" id="IPR026838">
    <property type="entry name" value="YheC/D"/>
</dbReference>
<feature type="binding site" evidence="8">
    <location>
        <begin position="153"/>
        <end position="156"/>
    </location>
    <ligand>
        <name>substrate</name>
    </ligand>
</feature>
<feature type="active site" description="Nucleophile" evidence="7">
    <location>
        <position position="261"/>
    </location>
</feature>
<dbReference type="PIRSF" id="PIRSF000124">
    <property type="entry name" value="UDPglc_GDPman_dh"/>
    <property type="match status" value="1"/>
</dbReference>
<keyword evidence="10" id="KW-0547">Nucleotide-binding</keyword>
<dbReference type="Gene3D" id="3.40.50.720">
    <property type="entry name" value="NAD(P)-binding Rossmann-like Domain"/>
    <property type="match status" value="2"/>
</dbReference>
<dbReference type="EMBL" id="JAGYPG010000001">
    <property type="protein sequence ID" value="MBS4194928.1"/>
    <property type="molecule type" value="Genomic_DNA"/>
</dbReference>
<organism evidence="12 13">
    <name type="scientific">Lederbergia citri</name>
    <dbReference type="NCBI Taxonomy" id="2833580"/>
    <lineage>
        <taxon>Bacteria</taxon>
        <taxon>Bacillati</taxon>
        <taxon>Bacillota</taxon>
        <taxon>Bacilli</taxon>
        <taxon>Bacillales</taxon>
        <taxon>Bacillaceae</taxon>
        <taxon>Lederbergia</taxon>
    </lineage>
</organism>
<dbReference type="InterPro" id="IPR008927">
    <property type="entry name" value="6-PGluconate_DH-like_C_sf"/>
</dbReference>
<feature type="binding site" evidence="8">
    <location>
        <position position="258"/>
    </location>
    <ligand>
        <name>substrate</name>
    </ligand>
</feature>
<dbReference type="InterPro" id="IPR017476">
    <property type="entry name" value="UDP-Glc/GDP-Man"/>
</dbReference>
<dbReference type="SUPFAM" id="SSF56059">
    <property type="entry name" value="Glutathione synthetase ATP-binding domain-like"/>
    <property type="match status" value="1"/>
</dbReference>